<proteinExistence type="predicted"/>
<organism evidence="1 2">
    <name type="scientific">Actinomadura rudentiformis</name>
    <dbReference type="NCBI Taxonomy" id="359158"/>
    <lineage>
        <taxon>Bacteria</taxon>
        <taxon>Bacillati</taxon>
        <taxon>Actinomycetota</taxon>
        <taxon>Actinomycetes</taxon>
        <taxon>Streptosporangiales</taxon>
        <taxon>Thermomonosporaceae</taxon>
        <taxon>Actinomadura</taxon>
    </lineage>
</organism>
<protein>
    <submittedName>
        <fullName evidence="1">Uncharacterized protein</fullName>
    </submittedName>
</protein>
<gene>
    <name evidence="1" type="ORF">F8566_10855</name>
</gene>
<evidence type="ECO:0000313" key="2">
    <source>
        <dbReference type="Proteomes" id="UP000468735"/>
    </source>
</evidence>
<dbReference type="AlphaFoldDB" id="A0A6H9Z3H4"/>
<comment type="caution">
    <text evidence="1">The sequence shown here is derived from an EMBL/GenBank/DDBJ whole genome shotgun (WGS) entry which is preliminary data.</text>
</comment>
<accession>A0A6H9Z3H4</accession>
<dbReference type="Proteomes" id="UP000468735">
    <property type="component" value="Unassembled WGS sequence"/>
</dbReference>
<reference evidence="1 2" key="1">
    <citation type="submission" date="2019-09" db="EMBL/GenBank/DDBJ databases">
        <title>Actinomadura physcomitrii sp. nov., a novel actinomycete isolated from moss [Physcomitrium sphaericum (Ludw) Fuernr].</title>
        <authorList>
            <person name="Zhuang X."/>
            <person name="Liu C."/>
        </authorList>
    </citation>
    <scope>NUCLEOTIDE SEQUENCE [LARGE SCALE GENOMIC DNA]</scope>
    <source>
        <strain evidence="1 2">HMC1</strain>
    </source>
</reference>
<keyword evidence="2" id="KW-1185">Reference proteome</keyword>
<dbReference type="RefSeq" id="WP_151560021.1">
    <property type="nucleotide sequence ID" value="NZ_WBMT01000004.1"/>
</dbReference>
<evidence type="ECO:0000313" key="1">
    <source>
        <dbReference type="EMBL" id="KAB2350273.1"/>
    </source>
</evidence>
<dbReference type="EMBL" id="WBMT01000004">
    <property type="protein sequence ID" value="KAB2350273.1"/>
    <property type="molecule type" value="Genomic_DNA"/>
</dbReference>
<name>A0A6H9Z3H4_9ACTN</name>
<sequence length="79" mass="8568">MAEVARVSGLSPTAVAKRYVRAGCPDRRLRPWLIKVMTLKVAGDARAPAWTDVRPAAVLAAMFVASVTYLAADPDKRPF</sequence>